<dbReference type="STRING" id="63057.A0A2P5FKR5"/>
<evidence type="ECO:0000313" key="2">
    <source>
        <dbReference type="EMBL" id="PON98379.1"/>
    </source>
</evidence>
<feature type="compositionally biased region" description="Basic and acidic residues" evidence="1">
    <location>
        <begin position="467"/>
        <end position="480"/>
    </location>
</feature>
<feature type="compositionally biased region" description="Basic and acidic residues" evidence="1">
    <location>
        <begin position="491"/>
        <end position="501"/>
    </location>
</feature>
<name>A0A2P5FKR5_TREOI</name>
<sequence>MDKKHNIVQYRERLDRTLASPMLTNVKTLKSLVKNQILQSSGQETEGCSETVIEKRTDEMSNFLDMLRSVSGNGNEGSKTRDTASHPEWKLKQDNEEFRVMYREGPEGSPFHSLLVEGYVDGPLDVYVSHGSQPSTRNALGSDLRSHLLDVPRVYGIGGTLRVNAFDAKLCTISAARTFTVDRRDSFDLERVKVSWPLSTREAVVHYFLFEYLEDDLLVVILNTVSDSVSITSSTHGFTNDAIPKAKDAVRIDLVGGFALQKVTPERSYFRTIASMDMKLDFVPPSLINFISRQLIGNGFRLYQKAVATMFTSDEDFGKALRDSLYTRIHEALFSTNQLNGSLAEEELKSNASDLSEEQTTNNLGDLEVLDQKVNCDYHAVESPVEEIEVTGRTALCEIEELKSEESKHFDDELSVEKITERSPVNVKRNIIISSEVEHALGTLEKVISMVREYGFKQTPSWFTSERSPKENDADEDSKSVGEGVYSNMEVHVEAEKEATERTSSQESVGNSSRVQNSRQGGSNSFSKEVNHNRIAPASPEQKLSVPCDDTNTNQVALSSDKDGSTELPILNHTMQNSKHSNINTNGIHESSPNRGKKPSRQKNYRFCCFGVTP</sequence>
<dbReference type="Proteomes" id="UP000237000">
    <property type="component" value="Unassembled WGS sequence"/>
</dbReference>
<keyword evidence="3" id="KW-1185">Reference proteome</keyword>
<dbReference type="SUPFAM" id="SSF55961">
    <property type="entry name" value="Bet v1-like"/>
    <property type="match status" value="1"/>
</dbReference>
<dbReference type="PANTHER" id="PTHR34560">
    <property type="entry name" value="POLYKETIDE CYCLASE/DEHYDRASE/LIPID TRANSPORT SUPERFAMILY PROTEIN"/>
    <property type="match status" value="1"/>
</dbReference>
<feature type="compositionally biased region" description="Polar residues" evidence="1">
    <location>
        <begin position="573"/>
        <end position="594"/>
    </location>
</feature>
<comment type="caution">
    <text evidence="2">The sequence shown here is derived from an EMBL/GenBank/DDBJ whole genome shotgun (WGS) entry which is preliminary data.</text>
</comment>
<feature type="compositionally biased region" description="Polar residues" evidence="1">
    <location>
        <begin position="502"/>
        <end position="528"/>
    </location>
</feature>
<dbReference type="InterPro" id="IPR023393">
    <property type="entry name" value="START-like_dom_sf"/>
</dbReference>
<feature type="region of interest" description="Disordered" evidence="1">
    <location>
        <begin position="461"/>
        <end position="602"/>
    </location>
</feature>
<dbReference type="OrthoDB" id="17317at2759"/>
<dbReference type="AlphaFoldDB" id="A0A2P5FKR5"/>
<reference evidence="3" key="1">
    <citation type="submission" date="2016-06" db="EMBL/GenBank/DDBJ databases">
        <title>Parallel loss of symbiosis genes in relatives of nitrogen-fixing non-legume Parasponia.</title>
        <authorList>
            <person name="Van Velzen R."/>
            <person name="Holmer R."/>
            <person name="Bu F."/>
            <person name="Rutten L."/>
            <person name="Van Zeijl A."/>
            <person name="Liu W."/>
            <person name="Santuari L."/>
            <person name="Cao Q."/>
            <person name="Sharma T."/>
            <person name="Shen D."/>
            <person name="Roswanjaya Y."/>
            <person name="Wardhani T."/>
            <person name="Kalhor M.S."/>
            <person name="Jansen J."/>
            <person name="Van den Hoogen J."/>
            <person name="Gungor B."/>
            <person name="Hartog M."/>
            <person name="Hontelez J."/>
            <person name="Verver J."/>
            <person name="Yang W.-C."/>
            <person name="Schijlen E."/>
            <person name="Repin R."/>
            <person name="Schilthuizen M."/>
            <person name="Schranz E."/>
            <person name="Heidstra R."/>
            <person name="Miyata K."/>
            <person name="Fedorova E."/>
            <person name="Kohlen W."/>
            <person name="Bisseling T."/>
            <person name="Smit S."/>
            <person name="Geurts R."/>
        </authorList>
    </citation>
    <scope>NUCLEOTIDE SEQUENCE [LARGE SCALE GENOMIC DNA]</scope>
    <source>
        <strain evidence="3">cv. RG33-2</strain>
    </source>
</reference>
<evidence type="ECO:0000256" key="1">
    <source>
        <dbReference type="SAM" id="MobiDB-lite"/>
    </source>
</evidence>
<dbReference type="FunCoup" id="A0A2P5FKR5">
    <property type="interactions" value="283"/>
</dbReference>
<gene>
    <name evidence="2" type="ORF">TorRG33x02_059540</name>
</gene>
<organism evidence="2 3">
    <name type="scientific">Trema orientale</name>
    <name type="common">Charcoal tree</name>
    <name type="synonym">Celtis orientalis</name>
    <dbReference type="NCBI Taxonomy" id="63057"/>
    <lineage>
        <taxon>Eukaryota</taxon>
        <taxon>Viridiplantae</taxon>
        <taxon>Streptophyta</taxon>
        <taxon>Embryophyta</taxon>
        <taxon>Tracheophyta</taxon>
        <taxon>Spermatophyta</taxon>
        <taxon>Magnoliopsida</taxon>
        <taxon>eudicotyledons</taxon>
        <taxon>Gunneridae</taxon>
        <taxon>Pentapetalae</taxon>
        <taxon>rosids</taxon>
        <taxon>fabids</taxon>
        <taxon>Rosales</taxon>
        <taxon>Cannabaceae</taxon>
        <taxon>Trema</taxon>
    </lineage>
</organism>
<accession>A0A2P5FKR5</accession>
<dbReference type="EMBL" id="JXTC01000025">
    <property type="protein sequence ID" value="PON98379.1"/>
    <property type="molecule type" value="Genomic_DNA"/>
</dbReference>
<dbReference type="InParanoid" id="A0A2P5FKR5"/>
<dbReference type="Gene3D" id="3.30.530.20">
    <property type="match status" value="1"/>
</dbReference>
<evidence type="ECO:0000313" key="3">
    <source>
        <dbReference type="Proteomes" id="UP000237000"/>
    </source>
</evidence>
<dbReference type="PANTHER" id="PTHR34560:SF1">
    <property type="entry name" value="START DOMAIN-CONTAINING PROTEIN"/>
    <property type="match status" value="1"/>
</dbReference>
<protein>
    <submittedName>
        <fullName evidence="2">START-like domain containing protein</fullName>
    </submittedName>
</protein>
<proteinExistence type="predicted"/>